<dbReference type="Pfam" id="PF13416">
    <property type="entry name" value="SBP_bac_8"/>
    <property type="match status" value="1"/>
</dbReference>
<proteinExistence type="predicted"/>
<dbReference type="InterPro" id="IPR006311">
    <property type="entry name" value="TAT_signal"/>
</dbReference>
<dbReference type="PANTHER" id="PTHR43649:SF12">
    <property type="entry name" value="DIACETYLCHITOBIOSE BINDING PROTEIN DASA"/>
    <property type="match status" value="1"/>
</dbReference>
<evidence type="ECO:0000313" key="1">
    <source>
        <dbReference type="EMBL" id="MBE1608460.1"/>
    </source>
</evidence>
<dbReference type="Gene3D" id="3.40.190.10">
    <property type="entry name" value="Periplasmic binding protein-like II"/>
    <property type="match status" value="2"/>
</dbReference>
<evidence type="ECO:0000313" key="2">
    <source>
        <dbReference type="Proteomes" id="UP000638648"/>
    </source>
</evidence>
<dbReference type="EMBL" id="JADBEM010000001">
    <property type="protein sequence ID" value="MBE1608460.1"/>
    <property type="molecule type" value="Genomic_DNA"/>
</dbReference>
<dbReference type="AlphaFoldDB" id="A0A927RDS6"/>
<protein>
    <submittedName>
        <fullName evidence="1">Raffinose/stachyose/melibiose transport system substrate-binding protein</fullName>
    </submittedName>
</protein>
<keyword evidence="2" id="KW-1185">Reference proteome</keyword>
<gene>
    <name evidence="1" type="ORF">HEB94_005308</name>
</gene>
<dbReference type="Proteomes" id="UP000638648">
    <property type="component" value="Unassembled WGS sequence"/>
</dbReference>
<dbReference type="PANTHER" id="PTHR43649">
    <property type="entry name" value="ARABINOSE-BINDING PROTEIN-RELATED"/>
    <property type="match status" value="1"/>
</dbReference>
<comment type="caution">
    <text evidence="1">The sequence shown here is derived from an EMBL/GenBank/DDBJ whole genome shotgun (WGS) entry which is preliminary data.</text>
</comment>
<reference evidence="1" key="1">
    <citation type="submission" date="2020-10" db="EMBL/GenBank/DDBJ databases">
        <title>Sequencing the genomes of 1000 actinobacteria strains.</title>
        <authorList>
            <person name="Klenk H.-P."/>
        </authorList>
    </citation>
    <scope>NUCLEOTIDE SEQUENCE</scope>
    <source>
        <strain evidence="1">DSM 45354</strain>
    </source>
</reference>
<sequence length="453" mass="48785">MSESPTTQRPTGSTRRVFLGRAALASAGVAGVGLGGATTLLAGCGSSGELGKPRTGGSTKTDRLSMIGVAQPNPGRGFTKLLDDYKKREGVETKYQYFPSERFVALFTAAQKAKQPLDVLLLNGQDIRRYATNGTLLPLDLDYTDRFRPLGPKTYTINGKLWGIPTGGQGGFMILYNKKLLDQIGADYPATYDDLRAIGGELSTKGVAAFTHPGKNVYLWPVWFFTTYAQTTKNKSEEKTIALLKGDGSFTDPEVVEALDLIFAFHRDGLFSKDVLSIDTDGSMANMQRSKAAFWLGGDYGGISQDHPAAVDPRLQVIPRLVSDASVTSQFPGGPGSPLCLYKGISEESRTAALKLIDYLSSDASASYLVKDNHGAFTTNANAQGSDDPAAKDAAKYIDHMTVYLDWYWPPEITAAFQQGIQAGVAGSKNAEQVAADIQATWQKVQQGGWKFA</sequence>
<dbReference type="PROSITE" id="PS51318">
    <property type="entry name" value="TAT"/>
    <property type="match status" value="1"/>
</dbReference>
<organism evidence="1 2">
    <name type="scientific">Actinopolymorpha pittospori</name>
    <dbReference type="NCBI Taxonomy" id="648752"/>
    <lineage>
        <taxon>Bacteria</taxon>
        <taxon>Bacillati</taxon>
        <taxon>Actinomycetota</taxon>
        <taxon>Actinomycetes</taxon>
        <taxon>Propionibacteriales</taxon>
        <taxon>Actinopolymorphaceae</taxon>
        <taxon>Actinopolymorpha</taxon>
    </lineage>
</organism>
<dbReference type="InterPro" id="IPR006059">
    <property type="entry name" value="SBP"/>
</dbReference>
<name>A0A927RDS6_9ACTN</name>
<accession>A0A927RDS6</accession>
<dbReference type="SUPFAM" id="SSF53850">
    <property type="entry name" value="Periplasmic binding protein-like II"/>
    <property type="match status" value="1"/>
</dbReference>
<dbReference type="RefSeq" id="WP_192752231.1">
    <property type="nucleotide sequence ID" value="NZ_BAABJL010000097.1"/>
</dbReference>
<dbReference type="InterPro" id="IPR050490">
    <property type="entry name" value="Bact_solute-bd_prot1"/>
</dbReference>